<comment type="subunit">
    <text evidence="2 5">Part of the 50S ribosomal subunit.</text>
</comment>
<comment type="caution">
    <text evidence="7">The sequence shown here is derived from an EMBL/GenBank/DDBJ whole genome shotgun (WGS) entry which is preliminary data.</text>
</comment>
<proteinExistence type="inferred from homology"/>
<dbReference type="Proteomes" id="UP001401887">
    <property type="component" value="Unassembled WGS sequence"/>
</dbReference>
<keyword evidence="3 5" id="KW-0689">Ribosomal protein</keyword>
<evidence type="ECO:0000256" key="4">
    <source>
        <dbReference type="ARBA" id="ARBA00023274"/>
    </source>
</evidence>
<dbReference type="SUPFAM" id="SSF55129">
    <property type="entry name" value="Ribosomal protein L30p/L7e"/>
    <property type="match status" value="1"/>
</dbReference>
<gene>
    <name evidence="5" type="primary">rpmD</name>
    <name evidence="7" type="ORF">Dcar01_00020</name>
</gene>
<organism evidence="7 8">
    <name type="scientific">Deinococcus carri</name>
    <dbReference type="NCBI Taxonomy" id="1211323"/>
    <lineage>
        <taxon>Bacteria</taxon>
        <taxon>Thermotogati</taxon>
        <taxon>Deinococcota</taxon>
        <taxon>Deinococci</taxon>
        <taxon>Deinococcales</taxon>
        <taxon>Deinococcaceae</taxon>
        <taxon>Deinococcus</taxon>
    </lineage>
</organism>
<dbReference type="PANTHER" id="PTHR15892">
    <property type="entry name" value="MITOCHONDRIAL RIBOSOMAL PROTEIN L30"/>
    <property type="match status" value="1"/>
</dbReference>
<evidence type="ECO:0000256" key="1">
    <source>
        <dbReference type="ARBA" id="ARBA00007594"/>
    </source>
</evidence>
<protein>
    <recommendedName>
        <fullName evidence="5">Large ribosomal subunit protein uL30</fullName>
    </recommendedName>
</protein>
<dbReference type="Gene3D" id="3.30.1390.20">
    <property type="entry name" value="Ribosomal protein L30, ferredoxin-like fold domain"/>
    <property type="match status" value="1"/>
</dbReference>
<dbReference type="InterPro" id="IPR036919">
    <property type="entry name" value="Ribo_uL30_ferredoxin-like_sf"/>
</dbReference>
<dbReference type="NCBIfam" id="TIGR01308">
    <property type="entry name" value="rpmD_bact"/>
    <property type="match status" value="1"/>
</dbReference>
<keyword evidence="8" id="KW-1185">Reference proteome</keyword>
<dbReference type="CDD" id="cd01658">
    <property type="entry name" value="Ribosomal_L30"/>
    <property type="match status" value="1"/>
</dbReference>
<evidence type="ECO:0000259" key="6">
    <source>
        <dbReference type="Pfam" id="PF00327"/>
    </source>
</evidence>
<comment type="similarity">
    <text evidence="1 5">Belongs to the universal ribosomal protein uL30 family.</text>
</comment>
<dbReference type="InterPro" id="IPR016082">
    <property type="entry name" value="Ribosomal_uL30_ferredoxin-like"/>
</dbReference>
<evidence type="ECO:0000313" key="7">
    <source>
        <dbReference type="EMBL" id="GAA5511314.1"/>
    </source>
</evidence>
<feature type="domain" description="Large ribosomal subunit protein uL30-like ferredoxin-like fold" evidence="6">
    <location>
        <begin position="15"/>
        <end position="65"/>
    </location>
</feature>
<evidence type="ECO:0000313" key="8">
    <source>
        <dbReference type="Proteomes" id="UP001401887"/>
    </source>
</evidence>
<sequence length="69" mass="7493">MTAQTTDTQTTGTTVKVTLKRSVIGRPKNQVETVKALGLKKIGDSRELTDTPAIRGMIKTVEHLVEVEA</sequence>
<accession>A0ABP9W1S8</accession>
<dbReference type="Pfam" id="PF00327">
    <property type="entry name" value="Ribosomal_L30"/>
    <property type="match status" value="1"/>
</dbReference>
<dbReference type="HAMAP" id="MF_01371_B">
    <property type="entry name" value="Ribosomal_uL30_B"/>
    <property type="match status" value="1"/>
</dbReference>
<dbReference type="RefSeq" id="WP_345459029.1">
    <property type="nucleotide sequence ID" value="NZ_BAABRP010000001.1"/>
</dbReference>
<dbReference type="InterPro" id="IPR005996">
    <property type="entry name" value="Ribosomal_uL30_bac-type"/>
</dbReference>
<reference evidence="7 8" key="1">
    <citation type="submission" date="2024-02" db="EMBL/GenBank/DDBJ databases">
        <title>Deinococcus carri NBRC 110142.</title>
        <authorList>
            <person name="Ichikawa N."/>
            <person name="Katano-Makiyama Y."/>
            <person name="Hidaka K."/>
        </authorList>
    </citation>
    <scope>NUCLEOTIDE SEQUENCE [LARGE SCALE GENOMIC DNA]</scope>
    <source>
        <strain evidence="7 8">NBRC 110142</strain>
    </source>
</reference>
<evidence type="ECO:0000256" key="5">
    <source>
        <dbReference type="HAMAP-Rule" id="MF_01371"/>
    </source>
</evidence>
<evidence type="ECO:0000256" key="2">
    <source>
        <dbReference type="ARBA" id="ARBA00011838"/>
    </source>
</evidence>
<evidence type="ECO:0000256" key="3">
    <source>
        <dbReference type="ARBA" id="ARBA00022980"/>
    </source>
</evidence>
<name>A0ABP9W1S8_9DEIO</name>
<dbReference type="EMBL" id="BAABRP010000001">
    <property type="protein sequence ID" value="GAA5511314.1"/>
    <property type="molecule type" value="Genomic_DNA"/>
</dbReference>
<dbReference type="PANTHER" id="PTHR15892:SF2">
    <property type="entry name" value="LARGE RIBOSOMAL SUBUNIT PROTEIN UL30M"/>
    <property type="match status" value="1"/>
</dbReference>
<keyword evidence="4 5" id="KW-0687">Ribonucleoprotein</keyword>